<sequence>MSDITREPLVSDLPGIGDWANQATSSRESSPRQDSAILLHPYTGTQQIKHHPLSPSSPTPDYQSPVNSPESATYAETIESIEGWLHEVTQESLLTRYLNDTEQTHESRAVSWAMAGDNNTNARVCRQVMEHIDMVDTDFQHLVAASAVYCEADGNSGQGLPETTPLPSDFQLLSTPSNISGLNSEPKSACHSPNPSPPVMEMDEDYEDPDISLEGIKMA</sequence>
<dbReference type="Proteomes" id="UP001201980">
    <property type="component" value="Unassembled WGS sequence"/>
</dbReference>
<proteinExistence type="predicted"/>
<evidence type="ECO:0000256" key="1">
    <source>
        <dbReference type="SAM" id="MobiDB-lite"/>
    </source>
</evidence>
<accession>A0AAD5RM86</accession>
<feature type="region of interest" description="Disordered" evidence="1">
    <location>
        <begin position="1"/>
        <end position="72"/>
    </location>
</feature>
<dbReference type="AlphaFoldDB" id="A0AAD5RM86"/>
<feature type="compositionally biased region" description="Acidic residues" evidence="1">
    <location>
        <begin position="201"/>
        <end position="211"/>
    </location>
</feature>
<feature type="region of interest" description="Disordered" evidence="1">
    <location>
        <begin position="156"/>
        <end position="219"/>
    </location>
</feature>
<feature type="compositionally biased region" description="Polar residues" evidence="1">
    <location>
        <begin position="171"/>
        <end position="186"/>
    </location>
</feature>
<evidence type="ECO:0000313" key="2">
    <source>
        <dbReference type="EMBL" id="KAJ2897426.1"/>
    </source>
</evidence>
<reference evidence="2" key="1">
    <citation type="submission" date="2022-07" db="EMBL/GenBank/DDBJ databases">
        <title>Draft genome sequence of Zalerion maritima ATCC 34329, a (micro)plastics degrading marine fungus.</title>
        <authorList>
            <person name="Paco A."/>
            <person name="Goncalves M.F.M."/>
            <person name="Rocha-Santos T.A.P."/>
            <person name="Alves A."/>
        </authorList>
    </citation>
    <scope>NUCLEOTIDE SEQUENCE</scope>
    <source>
        <strain evidence="2">ATCC 34329</strain>
    </source>
</reference>
<keyword evidence="3" id="KW-1185">Reference proteome</keyword>
<dbReference type="EMBL" id="JAKWBI020000276">
    <property type="protein sequence ID" value="KAJ2897426.1"/>
    <property type="molecule type" value="Genomic_DNA"/>
</dbReference>
<evidence type="ECO:0000313" key="3">
    <source>
        <dbReference type="Proteomes" id="UP001201980"/>
    </source>
</evidence>
<comment type="caution">
    <text evidence="2">The sequence shown here is derived from an EMBL/GenBank/DDBJ whole genome shotgun (WGS) entry which is preliminary data.</text>
</comment>
<feature type="compositionally biased region" description="Polar residues" evidence="1">
    <location>
        <begin position="54"/>
        <end position="71"/>
    </location>
</feature>
<name>A0AAD5RM86_9PEZI</name>
<organism evidence="2 3">
    <name type="scientific">Zalerion maritima</name>
    <dbReference type="NCBI Taxonomy" id="339359"/>
    <lineage>
        <taxon>Eukaryota</taxon>
        <taxon>Fungi</taxon>
        <taxon>Dikarya</taxon>
        <taxon>Ascomycota</taxon>
        <taxon>Pezizomycotina</taxon>
        <taxon>Sordariomycetes</taxon>
        <taxon>Lulworthiomycetidae</taxon>
        <taxon>Lulworthiales</taxon>
        <taxon>Lulworthiaceae</taxon>
        <taxon>Zalerion</taxon>
    </lineage>
</organism>
<gene>
    <name evidence="2" type="ORF">MKZ38_004688</name>
</gene>
<protein>
    <submittedName>
        <fullName evidence="2">Uncharacterized protein</fullName>
    </submittedName>
</protein>